<feature type="region of interest" description="Disordered" evidence="12">
    <location>
        <begin position="1"/>
        <end position="33"/>
    </location>
</feature>
<accession>F7X981</accession>
<evidence type="ECO:0000256" key="11">
    <source>
        <dbReference type="PIRSR" id="PIRSR017901-50"/>
    </source>
</evidence>
<dbReference type="InterPro" id="IPR006336">
    <property type="entry name" value="GCS2"/>
</dbReference>
<keyword evidence="4 10" id="KW-0436">Ligase</keyword>
<dbReference type="InterPro" id="IPR035434">
    <property type="entry name" value="GCL_bact_plant"/>
</dbReference>
<keyword evidence="8" id="KW-0809">Transit peptide</keyword>
<dbReference type="InterPro" id="IPR014746">
    <property type="entry name" value="Gln_synth/guanido_kin_cat_dom"/>
</dbReference>
<gene>
    <name evidence="13" type="primary">gshA</name>
    <name evidence="13" type="ordered locus">SM11_chr0424</name>
</gene>
<evidence type="ECO:0000256" key="5">
    <source>
        <dbReference type="ARBA" id="ARBA00022684"/>
    </source>
</evidence>
<dbReference type="GO" id="GO:0004357">
    <property type="term" value="F:glutamate-cysteine ligase activity"/>
    <property type="evidence" value="ECO:0007669"/>
    <property type="project" value="UniProtKB-UniRule"/>
</dbReference>
<dbReference type="PIRSF" id="PIRSF017901">
    <property type="entry name" value="GCL"/>
    <property type="match status" value="1"/>
</dbReference>
<evidence type="ECO:0000256" key="7">
    <source>
        <dbReference type="ARBA" id="ARBA00022840"/>
    </source>
</evidence>
<dbReference type="NCBIfam" id="TIGR01436">
    <property type="entry name" value="glu_cys_lig_pln"/>
    <property type="match status" value="1"/>
</dbReference>
<feature type="disulfide bond" evidence="11">
    <location>
        <begin position="138"/>
        <end position="359"/>
    </location>
</feature>
<dbReference type="Pfam" id="PF04107">
    <property type="entry name" value="GCS2"/>
    <property type="match status" value="1"/>
</dbReference>
<dbReference type="HOGENOM" id="CLU_026610_1_0_5"/>
<keyword evidence="6 10" id="KW-0547">Nucleotide-binding</keyword>
<comment type="similarity">
    <text evidence="2">Belongs to the carboxylate-amine ligase family. Glutamate--cysteine ligase type 2 subfamily.</text>
</comment>
<dbReference type="EMBL" id="CP001830">
    <property type="protein sequence ID" value="AEH77705.1"/>
    <property type="molecule type" value="Genomic_DNA"/>
</dbReference>
<evidence type="ECO:0000256" key="1">
    <source>
        <dbReference type="ARBA" id="ARBA00005006"/>
    </source>
</evidence>
<evidence type="ECO:0000256" key="2">
    <source>
        <dbReference type="ARBA" id="ARBA00010253"/>
    </source>
</evidence>
<evidence type="ECO:0000313" key="13">
    <source>
        <dbReference type="EMBL" id="AEH77705.1"/>
    </source>
</evidence>
<protein>
    <recommendedName>
        <fullName evidence="10">Glutamate--cysteine ligase</fullName>
        <ecNumber evidence="10">6.3.2.2</ecNumber>
    </recommendedName>
</protein>
<evidence type="ECO:0000256" key="3">
    <source>
        <dbReference type="ARBA" id="ARBA00011153"/>
    </source>
</evidence>
<dbReference type="InterPro" id="IPR011556">
    <property type="entry name" value="Glut_cys_lig_pln_type"/>
</dbReference>
<dbReference type="KEGG" id="smx:SM11_chr0424"/>
<comment type="similarity">
    <text evidence="10">Belongs to the glutamate--cysteine ligase type 2 family. EgtA subfamily.</text>
</comment>
<dbReference type="PANTHER" id="PTHR34378">
    <property type="entry name" value="GLUTAMATE--CYSTEINE LIGASE, CHLOROPLASTIC"/>
    <property type="match status" value="1"/>
</dbReference>
<keyword evidence="7 10" id="KW-0067">ATP-binding</keyword>
<evidence type="ECO:0000256" key="8">
    <source>
        <dbReference type="ARBA" id="ARBA00022946"/>
    </source>
</evidence>
<keyword evidence="9 11" id="KW-1015">Disulfide bond</keyword>
<dbReference type="AlphaFoldDB" id="F7X981"/>
<reference evidence="13 14" key="1">
    <citation type="journal article" date="2011" name="J. Biotechnol.">
        <title>The complete genome sequence of the dominant Sinorhizobium meliloti field isolate SM11 extends the S. meliloti pan-genome.</title>
        <authorList>
            <person name="Schneiker-Bekel S."/>
            <person name="Wibberg D."/>
            <person name="Bekel T."/>
            <person name="Blom J."/>
            <person name="Linke B."/>
            <person name="Neuweger H."/>
            <person name="Stiens M."/>
            <person name="Vorholter F.J."/>
            <person name="Weidner S."/>
            <person name="Goesmann A."/>
            <person name="Puhler A."/>
            <person name="Schluter A."/>
        </authorList>
    </citation>
    <scope>NUCLEOTIDE SEQUENCE [LARGE SCALE GENOMIC DNA]</scope>
    <source>
        <strain evidence="13 14">SM11</strain>
    </source>
</reference>
<organism evidence="13 14">
    <name type="scientific">Sinorhizobium meliloti (strain SM11)</name>
    <dbReference type="NCBI Taxonomy" id="707241"/>
    <lineage>
        <taxon>Bacteria</taxon>
        <taxon>Pseudomonadati</taxon>
        <taxon>Pseudomonadota</taxon>
        <taxon>Alphaproteobacteria</taxon>
        <taxon>Hyphomicrobiales</taxon>
        <taxon>Rhizobiaceae</taxon>
        <taxon>Sinorhizobium/Ensifer group</taxon>
        <taxon>Sinorhizobium</taxon>
    </lineage>
</organism>
<dbReference type="Gene3D" id="3.30.590.20">
    <property type="match status" value="1"/>
</dbReference>
<evidence type="ECO:0000256" key="10">
    <source>
        <dbReference type="PIRNR" id="PIRNR017901"/>
    </source>
</evidence>
<comment type="function">
    <text evidence="10">Catalyzes the synthesis of gamma-glutamylcysteine (gamma-GC).</text>
</comment>
<evidence type="ECO:0000256" key="6">
    <source>
        <dbReference type="ARBA" id="ARBA00022741"/>
    </source>
</evidence>
<dbReference type="Proteomes" id="UP000009045">
    <property type="component" value="Chromosome"/>
</dbReference>
<evidence type="ECO:0000256" key="4">
    <source>
        <dbReference type="ARBA" id="ARBA00022598"/>
    </source>
</evidence>
<name>F7X981_SINMM</name>
<comment type="pathway">
    <text evidence="1">Sulfur metabolism; glutathione biosynthesis; glutathione from L-cysteine and L-glutamate: step 1/2.</text>
</comment>
<dbReference type="EC" id="6.3.2.2" evidence="10"/>
<evidence type="ECO:0000256" key="12">
    <source>
        <dbReference type="SAM" id="MobiDB-lite"/>
    </source>
</evidence>
<evidence type="ECO:0000313" key="14">
    <source>
        <dbReference type="Proteomes" id="UP000009045"/>
    </source>
</evidence>
<proteinExistence type="inferred from homology"/>
<comment type="catalytic activity">
    <reaction evidence="10">
        <text>L-cysteine + L-glutamate + ATP = gamma-L-glutamyl-L-cysteine + ADP + phosphate + H(+)</text>
        <dbReference type="Rhea" id="RHEA:13285"/>
        <dbReference type="ChEBI" id="CHEBI:15378"/>
        <dbReference type="ChEBI" id="CHEBI:29985"/>
        <dbReference type="ChEBI" id="CHEBI:30616"/>
        <dbReference type="ChEBI" id="CHEBI:35235"/>
        <dbReference type="ChEBI" id="CHEBI:43474"/>
        <dbReference type="ChEBI" id="CHEBI:58173"/>
        <dbReference type="ChEBI" id="CHEBI:456216"/>
        <dbReference type="EC" id="6.3.2.2"/>
    </reaction>
</comment>
<dbReference type="GO" id="GO:0006750">
    <property type="term" value="P:glutathione biosynthetic process"/>
    <property type="evidence" value="ECO:0007669"/>
    <property type="project" value="UniProtKB-UniRule"/>
</dbReference>
<sequence length="481" mass="53987">MITVQALHPILLTPQEPPQAKKTNMARDTTDQTPVTSVAELTAYLASGSKPKEKFRIGTEHEKFAFFKADNSPVPYFGDASIQALLNGMAERNGWEPIMDEGNVIGLAEPSGNGAISLEPGGQFELSGAPLENLHQTCKESNQHLAVLREIAEPLGIRFLGIGGSPKWSFAETPRMPKSRYAIMTRYMPKVGSKGLDMMYRTCTIQVNLDFSSEEDMRRKMQVSLKLQPLATALFASSPFTEGKPNGLLSWRGDIWRDTDNQRSGLLPTAFKPDFGFSDYMEWALDVPMYFVVRGGHYHDCTHVTFRQFMNGALKGEIAEWQPTMGDWTNHLSTLFPDVRLKRFLEMRGADGGPWRRICALPAFWVGLLYDDEALSAAEELTRDWGYEEVLALRDAVPAKALAAEFRSRSLFDVAREVLTISRNGLKRRNRLNGDGIDESQFLAPLDEVLAKKATLAEDMLSLYHGRWNESVEPVFADYQY</sequence>
<evidence type="ECO:0000256" key="9">
    <source>
        <dbReference type="ARBA" id="ARBA00023157"/>
    </source>
</evidence>
<dbReference type="PANTHER" id="PTHR34378:SF1">
    <property type="entry name" value="GLUTAMATE--CYSTEINE LIGASE, CHLOROPLASTIC"/>
    <property type="match status" value="1"/>
</dbReference>
<dbReference type="SUPFAM" id="SSF55931">
    <property type="entry name" value="Glutamine synthetase/guanido kinase"/>
    <property type="match status" value="1"/>
</dbReference>
<keyword evidence="5" id="KW-0317">Glutathione biosynthesis</keyword>
<comment type="subunit">
    <text evidence="3">Homodimer or monomer when oxidized or reduced, respectively.</text>
</comment>
<dbReference type="GO" id="GO:0005524">
    <property type="term" value="F:ATP binding"/>
    <property type="evidence" value="ECO:0007669"/>
    <property type="project" value="UniProtKB-UniRule"/>
</dbReference>
<dbReference type="PATRIC" id="fig|707241.3.peg.440"/>